<feature type="domain" description="HTH tetR-type" evidence="6">
    <location>
        <begin position="20"/>
        <end position="80"/>
    </location>
</feature>
<dbReference type="EMBL" id="JAGDYM010000013">
    <property type="protein sequence ID" value="MBO1902565.1"/>
    <property type="molecule type" value="Genomic_DNA"/>
</dbReference>
<evidence type="ECO:0000256" key="3">
    <source>
        <dbReference type="ARBA" id="ARBA00023163"/>
    </source>
</evidence>
<feature type="DNA-binding region" description="H-T-H motif" evidence="4">
    <location>
        <begin position="43"/>
        <end position="62"/>
    </location>
</feature>
<evidence type="ECO:0000313" key="8">
    <source>
        <dbReference type="Proteomes" id="UP000664382"/>
    </source>
</evidence>
<organism evidence="7 8">
    <name type="scientific">Leucobacter weissii</name>
    <dbReference type="NCBI Taxonomy" id="1983706"/>
    <lineage>
        <taxon>Bacteria</taxon>
        <taxon>Bacillati</taxon>
        <taxon>Actinomycetota</taxon>
        <taxon>Actinomycetes</taxon>
        <taxon>Micrococcales</taxon>
        <taxon>Microbacteriaceae</taxon>
        <taxon>Leucobacter</taxon>
    </lineage>
</organism>
<protein>
    <submittedName>
        <fullName evidence="7">Helix-turn-helix transcriptional regulator</fullName>
    </submittedName>
</protein>
<dbReference type="PANTHER" id="PTHR30055:SF234">
    <property type="entry name" value="HTH-TYPE TRANSCRIPTIONAL REGULATOR BETI"/>
    <property type="match status" value="1"/>
</dbReference>
<dbReference type="PANTHER" id="PTHR30055">
    <property type="entry name" value="HTH-TYPE TRANSCRIPTIONAL REGULATOR RUTR"/>
    <property type="match status" value="1"/>
</dbReference>
<dbReference type="SUPFAM" id="SSF46689">
    <property type="entry name" value="Homeodomain-like"/>
    <property type="match status" value="1"/>
</dbReference>
<dbReference type="GO" id="GO:0003700">
    <property type="term" value="F:DNA-binding transcription factor activity"/>
    <property type="evidence" value="ECO:0007669"/>
    <property type="project" value="TreeGrafter"/>
</dbReference>
<name>A0A939MMF8_9MICO</name>
<keyword evidence="8" id="KW-1185">Reference proteome</keyword>
<evidence type="ECO:0000256" key="4">
    <source>
        <dbReference type="PROSITE-ProRule" id="PRU00335"/>
    </source>
</evidence>
<evidence type="ECO:0000256" key="2">
    <source>
        <dbReference type="ARBA" id="ARBA00023125"/>
    </source>
</evidence>
<keyword evidence="3" id="KW-0804">Transcription</keyword>
<reference evidence="7" key="1">
    <citation type="submission" date="2021-03" db="EMBL/GenBank/DDBJ databases">
        <title>Leucobacter chromiisoli sp. nov., isolated from chromium-containing soil of chemical plant.</title>
        <authorList>
            <person name="Xu Z."/>
        </authorList>
    </citation>
    <scope>NUCLEOTIDE SEQUENCE</scope>
    <source>
        <strain evidence="7">S27</strain>
    </source>
</reference>
<keyword evidence="1" id="KW-0805">Transcription regulation</keyword>
<dbReference type="InterPro" id="IPR009057">
    <property type="entry name" value="Homeodomain-like_sf"/>
</dbReference>
<gene>
    <name evidence="7" type="ORF">J4H92_11465</name>
</gene>
<keyword evidence="2 4" id="KW-0238">DNA-binding</keyword>
<evidence type="ECO:0000259" key="6">
    <source>
        <dbReference type="PROSITE" id="PS50977"/>
    </source>
</evidence>
<dbReference type="AlphaFoldDB" id="A0A939MMF8"/>
<feature type="region of interest" description="Disordered" evidence="5">
    <location>
        <begin position="1"/>
        <end position="22"/>
    </location>
</feature>
<comment type="caution">
    <text evidence="7">The sequence shown here is derived from an EMBL/GenBank/DDBJ whole genome shotgun (WGS) entry which is preliminary data.</text>
</comment>
<dbReference type="InterPro" id="IPR001647">
    <property type="entry name" value="HTH_TetR"/>
</dbReference>
<dbReference type="Proteomes" id="UP000664382">
    <property type="component" value="Unassembled WGS sequence"/>
</dbReference>
<dbReference type="Pfam" id="PF00440">
    <property type="entry name" value="TetR_N"/>
    <property type="match status" value="1"/>
</dbReference>
<evidence type="ECO:0000313" key="7">
    <source>
        <dbReference type="EMBL" id="MBO1902565.1"/>
    </source>
</evidence>
<sequence length="148" mass="16087">MSAEGTAPASPPRRSRRRPGENRERLIEAGIAEFARLGYRGASTVVIAERAEVPQPHVYASFRTKRELFLACVDRIARESLDAAASDETRALVSAFLLQSVASRHDAEVGEEVFDRLLSPLLDGLGPAELSDRIGRAAIARMGFRPSG</sequence>
<dbReference type="PROSITE" id="PS50977">
    <property type="entry name" value="HTH_TETR_2"/>
    <property type="match status" value="1"/>
</dbReference>
<dbReference type="InterPro" id="IPR050109">
    <property type="entry name" value="HTH-type_TetR-like_transc_reg"/>
</dbReference>
<accession>A0A939MMF8</accession>
<evidence type="ECO:0000256" key="5">
    <source>
        <dbReference type="SAM" id="MobiDB-lite"/>
    </source>
</evidence>
<dbReference type="RefSeq" id="WP_208098324.1">
    <property type="nucleotide sequence ID" value="NZ_JAGDYM010000013.1"/>
</dbReference>
<dbReference type="Gene3D" id="1.10.357.10">
    <property type="entry name" value="Tetracycline Repressor, domain 2"/>
    <property type="match status" value="1"/>
</dbReference>
<evidence type="ECO:0000256" key="1">
    <source>
        <dbReference type="ARBA" id="ARBA00023015"/>
    </source>
</evidence>
<proteinExistence type="predicted"/>
<dbReference type="GO" id="GO:0000976">
    <property type="term" value="F:transcription cis-regulatory region binding"/>
    <property type="evidence" value="ECO:0007669"/>
    <property type="project" value="TreeGrafter"/>
</dbReference>